<evidence type="ECO:0000256" key="10">
    <source>
        <dbReference type="ARBA" id="ARBA00032571"/>
    </source>
</evidence>
<dbReference type="GO" id="GO:0008270">
    <property type="term" value="F:zinc ion binding"/>
    <property type="evidence" value="ECO:0007669"/>
    <property type="project" value="UniProtKB-KW"/>
</dbReference>
<dbReference type="Pfam" id="PF06602">
    <property type="entry name" value="Myotub-related"/>
    <property type="match status" value="1"/>
</dbReference>
<feature type="binding site" evidence="12">
    <location>
        <begin position="271"/>
        <end position="272"/>
    </location>
    <ligand>
        <name>substrate</name>
    </ligand>
</feature>
<name>A0AAF3JAC9_9BILA</name>
<dbReference type="InterPro" id="IPR029021">
    <property type="entry name" value="Prot-tyrosine_phosphatase-like"/>
</dbReference>
<dbReference type="GO" id="GO:0052629">
    <property type="term" value="F:phosphatidylinositol-3,5-bisphosphate 3-phosphatase activity"/>
    <property type="evidence" value="ECO:0007669"/>
    <property type="project" value="UniProtKB-EC"/>
</dbReference>
<evidence type="ECO:0000256" key="4">
    <source>
        <dbReference type="ARBA" id="ARBA00022723"/>
    </source>
</evidence>
<sequence>MRFEDILTPRVDKVQLVDRWGAESNICGTVHVTTSHVIFKADEGSREIWLANGLIGTVERGSLSVAGCPLLIRCKHFMQIHLLINRDKVCQELYETLVNCSKPTNIESVVAFENRDQNEDARGWKRLEWMTEFSRQGVSSSWMKTDINANYKSCDTYPEQLWVPSTARTPLLEGSISFRSRGRFPVLTYFHRTNGAAIARCSQPNAGFRARCVEDETFMTLIGKANPHQEIVYLIDTRPMVNAMVNKVQGKGFEDERNYANIRSYFYDIENIHVMRSSQIKVVEACARAKTMTEYLKAIDSSGWLKHLRIVTECSLFIADSIAKGISCVIHCSDGWDRTSQTVSLAQLLLDPFFRTIHGFQVLIEKDWLGFGHKFDDRCAHIGANNEEAPKEISPVFSQWLDCVWQVWRMRPRAFQFNERFLIELHEHAYSCQYGTFLGNCDSDRKSLSLSTRTKSLWTHLDSRRDDFLNPFYEPASFGYLLDIDIRASSFVVWSGLYNRFDEGILPREDIYNSTMATIEHVGILEAHVAQLRNKLVELKQQLGKSAPGNASIMADSGHGSSSGAEGVDGIQSPTSVSISGFGEESGYCEGLLQPVALKWMSERDATSCSSPNCGFEFTSRSERRMHCYRCGKIFCRRCVHLTSDERERVCNLCNNAS</sequence>
<dbReference type="InterPro" id="IPR017455">
    <property type="entry name" value="Znf_FYVE-rel"/>
</dbReference>
<feature type="region of interest" description="Disordered" evidence="14">
    <location>
        <begin position="548"/>
        <end position="570"/>
    </location>
</feature>
<feature type="domain" description="Myotubularin phosphatase" evidence="16">
    <location>
        <begin position="123"/>
        <end position="498"/>
    </location>
</feature>
<keyword evidence="5 13" id="KW-0863">Zinc-finger</keyword>
<dbReference type="InterPro" id="IPR011993">
    <property type="entry name" value="PH-like_dom_sf"/>
</dbReference>
<dbReference type="WBParaSite" id="MBELARI_LOCUS6310">
    <property type="protein sequence ID" value="MBELARI_LOCUS6310"/>
    <property type="gene ID" value="MBELARI_LOCUS6310"/>
</dbReference>
<dbReference type="GO" id="GO:0004438">
    <property type="term" value="F:phosphatidylinositol-3-phosphate phosphatase activity"/>
    <property type="evidence" value="ECO:0007669"/>
    <property type="project" value="TreeGrafter"/>
</dbReference>
<dbReference type="AlphaFoldDB" id="A0AAF3JAC9"/>
<dbReference type="Gene3D" id="2.30.29.30">
    <property type="entry name" value="Pleckstrin-homology domain (PH domain)/Phosphotyrosine-binding domain (PTB)"/>
    <property type="match status" value="1"/>
</dbReference>
<evidence type="ECO:0000256" key="2">
    <source>
        <dbReference type="ARBA" id="ARBA00007471"/>
    </source>
</evidence>
<keyword evidence="6" id="KW-0378">Hydrolase</keyword>
<protein>
    <recommendedName>
        <fullName evidence="3">phosphatidylinositol-3,5-bisphosphate 3-phosphatase</fullName>
        <ecNumber evidence="3">3.1.3.95</ecNumber>
    </recommendedName>
    <alternativeName>
        <fullName evidence="10">Phosphatidylinositol-3,5-bisphosphate 3-phosphatase</fullName>
    </alternativeName>
</protein>
<evidence type="ECO:0000256" key="5">
    <source>
        <dbReference type="ARBA" id="ARBA00022771"/>
    </source>
</evidence>
<evidence type="ECO:0000256" key="14">
    <source>
        <dbReference type="SAM" id="MobiDB-lite"/>
    </source>
</evidence>
<evidence type="ECO:0000256" key="8">
    <source>
        <dbReference type="ARBA" id="ARBA00023098"/>
    </source>
</evidence>
<accession>A0AAF3JAC9</accession>
<feature type="binding site" evidence="12">
    <location>
        <begin position="332"/>
        <end position="338"/>
    </location>
    <ligand>
        <name>substrate</name>
    </ligand>
</feature>
<dbReference type="PROSITE" id="PS50178">
    <property type="entry name" value="ZF_FYVE"/>
    <property type="match status" value="1"/>
</dbReference>
<evidence type="ECO:0000256" key="7">
    <source>
        <dbReference type="ARBA" id="ARBA00022833"/>
    </source>
</evidence>
<keyword evidence="8" id="KW-0443">Lipid metabolism</keyword>
<dbReference type="SUPFAM" id="SSF50729">
    <property type="entry name" value="PH domain-like"/>
    <property type="match status" value="1"/>
</dbReference>
<evidence type="ECO:0000259" key="15">
    <source>
        <dbReference type="PROSITE" id="PS50178"/>
    </source>
</evidence>
<evidence type="ECO:0000256" key="13">
    <source>
        <dbReference type="PROSITE-ProRule" id="PRU00091"/>
    </source>
</evidence>
<evidence type="ECO:0000313" key="17">
    <source>
        <dbReference type="Proteomes" id="UP000887575"/>
    </source>
</evidence>
<dbReference type="InterPro" id="IPR013083">
    <property type="entry name" value="Znf_RING/FYVE/PHD"/>
</dbReference>
<keyword evidence="4" id="KW-0479">Metal-binding</keyword>
<dbReference type="SMART" id="SM00064">
    <property type="entry name" value="FYVE"/>
    <property type="match status" value="1"/>
</dbReference>
<comment type="similarity">
    <text evidence="2">Belongs to the protein-tyrosine phosphatase family. Non-receptor class myotubularin subfamily.</text>
</comment>
<dbReference type="InterPro" id="IPR011011">
    <property type="entry name" value="Znf_FYVE_PHD"/>
</dbReference>
<dbReference type="InterPro" id="IPR000306">
    <property type="entry name" value="Znf_FYVE"/>
</dbReference>
<organism evidence="17 18">
    <name type="scientific">Mesorhabditis belari</name>
    <dbReference type="NCBI Taxonomy" id="2138241"/>
    <lineage>
        <taxon>Eukaryota</taxon>
        <taxon>Metazoa</taxon>
        <taxon>Ecdysozoa</taxon>
        <taxon>Nematoda</taxon>
        <taxon>Chromadorea</taxon>
        <taxon>Rhabditida</taxon>
        <taxon>Rhabditina</taxon>
        <taxon>Rhabditomorpha</taxon>
        <taxon>Rhabditoidea</taxon>
        <taxon>Rhabditidae</taxon>
        <taxon>Mesorhabditinae</taxon>
        <taxon>Mesorhabditis</taxon>
    </lineage>
</organism>
<dbReference type="InterPro" id="IPR003595">
    <property type="entry name" value="Tyr_Pase_cat"/>
</dbReference>
<keyword evidence="17" id="KW-1185">Reference proteome</keyword>
<dbReference type="Pfam" id="PF21098">
    <property type="entry name" value="PH-GRAM_MTMR6-like"/>
    <property type="match status" value="1"/>
</dbReference>
<dbReference type="SUPFAM" id="SSF52799">
    <property type="entry name" value="(Phosphotyrosine protein) phosphatases II"/>
    <property type="match status" value="1"/>
</dbReference>
<dbReference type="InterPro" id="IPR016130">
    <property type="entry name" value="Tyr_Pase_AS"/>
</dbReference>
<evidence type="ECO:0000256" key="11">
    <source>
        <dbReference type="PIRSR" id="PIRSR630564-1"/>
    </source>
</evidence>
<dbReference type="Pfam" id="PF01363">
    <property type="entry name" value="FYVE"/>
    <property type="match status" value="1"/>
</dbReference>
<dbReference type="InterPro" id="IPR010569">
    <property type="entry name" value="Myotubularin-like_Pase_dom"/>
</dbReference>
<keyword evidence="7" id="KW-0862">Zinc</keyword>
<dbReference type="EC" id="3.1.3.95" evidence="3"/>
<evidence type="ECO:0000256" key="3">
    <source>
        <dbReference type="ARBA" id="ARBA00012903"/>
    </source>
</evidence>
<reference evidence="18" key="1">
    <citation type="submission" date="2024-02" db="UniProtKB">
        <authorList>
            <consortium name="WormBaseParasite"/>
        </authorList>
    </citation>
    <scope>IDENTIFICATION</scope>
</reference>
<dbReference type="Proteomes" id="UP000887575">
    <property type="component" value="Unassembled WGS sequence"/>
</dbReference>
<dbReference type="SMART" id="SM00404">
    <property type="entry name" value="PTPc_motif"/>
    <property type="match status" value="1"/>
</dbReference>
<dbReference type="PANTHER" id="PTHR10807">
    <property type="entry name" value="MYOTUBULARIN-RELATED"/>
    <property type="match status" value="1"/>
</dbReference>
<proteinExistence type="inferred from homology"/>
<dbReference type="Gene3D" id="3.30.40.10">
    <property type="entry name" value="Zinc/RING finger domain, C3HC4 (zinc finger)"/>
    <property type="match status" value="1"/>
</dbReference>
<dbReference type="GO" id="GO:0016020">
    <property type="term" value="C:membrane"/>
    <property type="evidence" value="ECO:0007669"/>
    <property type="project" value="UniProtKB-SubCell"/>
</dbReference>
<dbReference type="GO" id="GO:0046856">
    <property type="term" value="P:phosphatidylinositol dephosphorylation"/>
    <property type="evidence" value="ECO:0007669"/>
    <property type="project" value="TreeGrafter"/>
</dbReference>
<dbReference type="SUPFAM" id="SSF57903">
    <property type="entry name" value="FYVE/PHD zinc finger"/>
    <property type="match status" value="1"/>
</dbReference>
<dbReference type="PROSITE" id="PS51339">
    <property type="entry name" value="PPASE_MYOTUBULARIN"/>
    <property type="match status" value="1"/>
</dbReference>
<evidence type="ECO:0000256" key="9">
    <source>
        <dbReference type="ARBA" id="ARBA00023136"/>
    </source>
</evidence>
<keyword evidence="9" id="KW-0472">Membrane</keyword>
<dbReference type="PROSITE" id="PS00383">
    <property type="entry name" value="TYR_PHOSPHATASE_1"/>
    <property type="match status" value="1"/>
</dbReference>
<comment type="subcellular location">
    <subcellularLocation>
        <location evidence="1">Membrane</location>
    </subcellularLocation>
</comment>
<feature type="domain" description="FYVE-type" evidence="15">
    <location>
        <begin position="605"/>
        <end position="658"/>
    </location>
</feature>
<evidence type="ECO:0000259" key="16">
    <source>
        <dbReference type="PROSITE" id="PS51339"/>
    </source>
</evidence>
<dbReference type="InterPro" id="IPR048994">
    <property type="entry name" value="PH-GRAM_MTMR6-9"/>
</dbReference>
<dbReference type="InterPro" id="IPR030564">
    <property type="entry name" value="Myotubularin"/>
</dbReference>
<evidence type="ECO:0000256" key="12">
    <source>
        <dbReference type="PIRSR" id="PIRSR630564-2"/>
    </source>
</evidence>
<evidence type="ECO:0000256" key="6">
    <source>
        <dbReference type="ARBA" id="ARBA00022801"/>
    </source>
</evidence>
<evidence type="ECO:0000313" key="18">
    <source>
        <dbReference type="WBParaSite" id="MBELARI_LOCUS6310"/>
    </source>
</evidence>
<evidence type="ECO:0000256" key="1">
    <source>
        <dbReference type="ARBA" id="ARBA00004370"/>
    </source>
</evidence>
<dbReference type="PANTHER" id="PTHR10807:SF8">
    <property type="entry name" value="PHOSPHATIDYLINOSITOL-3-PHOSPHATE PHOSPHATASE"/>
    <property type="match status" value="1"/>
</dbReference>
<dbReference type="GO" id="GO:0005737">
    <property type="term" value="C:cytoplasm"/>
    <property type="evidence" value="ECO:0007669"/>
    <property type="project" value="TreeGrafter"/>
</dbReference>
<feature type="active site" description="Phosphocysteine intermediate" evidence="11">
    <location>
        <position position="332"/>
    </location>
</feature>